<dbReference type="EMBL" id="AEDD01000008">
    <property type="protein sequence ID" value="EFM10226.1"/>
    <property type="molecule type" value="Genomic_DNA"/>
</dbReference>
<dbReference type="eggNOG" id="COG0366">
    <property type="taxonomic scope" value="Bacteria"/>
</dbReference>
<proteinExistence type="inferred from homology"/>
<dbReference type="STRING" id="717606.PaecuDRAFT_3185"/>
<dbReference type="InterPro" id="IPR013780">
    <property type="entry name" value="Glyco_hydro_b"/>
</dbReference>
<dbReference type="SMART" id="SM00642">
    <property type="entry name" value="Aamy"/>
    <property type="match status" value="1"/>
</dbReference>
<dbReference type="Proteomes" id="UP000005387">
    <property type="component" value="Unassembled WGS sequence"/>
</dbReference>
<dbReference type="CDD" id="cd02857">
    <property type="entry name" value="E_set_CDase_PDE_N"/>
    <property type="match status" value="1"/>
</dbReference>
<keyword evidence="3" id="KW-0326">Glycosidase</keyword>
<dbReference type="Pfam" id="PF02903">
    <property type="entry name" value="Alpha-amylase_N"/>
    <property type="match status" value="1"/>
</dbReference>
<dbReference type="InterPro" id="IPR032091">
    <property type="entry name" value="Malt_amylase-like_C"/>
</dbReference>
<dbReference type="InterPro" id="IPR004185">
    <property type="entry name" value="Glyco_hydro_13_lg-like_dom"/>
</dbReference>
<reference evidence="5 6" key="1">
    <citation type="submission" date="2010-07" db="EMBL/GenBank/DDBJ databases">
        <title>The draft genome of Paenibacillus curdlanolyticus YK9.</title>
        <authorList>
            <consortium name="US DOE Joint Genome Institute (JGI-PGF)"/>
            <person name="Lucas S."/>
            <person name="Copeland A."/>
            <person name="Lapidus A."/>
            <person name="Cheng J.-F."/>
            <person name="Bruce D."/>
            <person name="Goodwin L."/>
            <person name="Pitluck S."/>
            <person name="Land M.L."/>
            <person name="Hauser L."/>
            <person name="Chang Y.-J."/>
            <person name="Jeffries C."/>
            <person name="Anderson I.J."/>
            <person name="Johnson E."/>
            <person name="Loganathan U."/>
            <person name="Mulhopadhyay B."/>
            <person name="Kyrpides N."/>
            <person name="Woyke T.J."/>
        </authorList>
    </citation>
    <scope>NUCLEOTIDE SEQUENCE [LARGE SCALE GENOMIC DNA]</scope>
    <source>
        <strain evidence="5 6">YK9</strain>
    </source>
</reference>
<evidence type="ECO:0000256" key="3">
    <source>
        <dbReference type="ARBA" id="ARBA00023295"/>
    </source>
</evidence>
<dbReference type="InterPro" id="IPR006047">
    <property type="entry name" value="GH13_cat_dom"/>
</dbReference>
<dbReference type="Gene3D" id="3.90.400.10">
    <property type="entry name" value="Oligo-1,6-glucosidase, Domain 2"/>
    <property type="match status" value="1"/>
</dbReference>
<dbReference type="Gene3D" id="2.60.40.10">
    <property type="entry name" value="Immunoglobulins"/>
    <property type="match status" value="1"/>
</dbReference>
<evidence type="ECO:0000259" key="4">
    <source>
        <dbReference type="SMART" id="SM00642"/>
    </source>
</evidence>
<comment type="similarity">
    <text evidence="1">Belongs to the glycosyl hydrolase 13 family.</text>
</comment>
<dbReference type="CDD" id="cd11338">
    <property type="entry name" value="AmyAc_CMD"/>
    <property type="match status" value="1"/>
</dbReference>
<dbReference type="PANTHER" id="PTHR10357:SF210">
    <property type="entry name" value="MALTODEXTRIN GLUCOSIDASE"/>
    <property type="match status" value="1"/>
</dbReference>
<gene>
    <name evidence="5" type="ORF">PaecuDRAFT_3185</name>
</gene>
<evidence type="ECO:0000313" key="6">
    <source>
        <dbReference type="Proteomes" id="UP000005387"/>
    </source>
</evidence>
<dbReference type="OrthoDB" id="9805159at2"/>
<sequence>MNIHAIYHRAKHNWSYAYDRKTLHIRIRTQKGDIDRIDLFCGDKYDWPNTEKKVEMKLWLSDSLFDYWEVEVEPPFRRLVYYFGLHAGEEALYVMEKGFLKQPPENVHHGAFDFPYINPIEVFTPPAWVKDAVFYQIFPERFANGDPSINPEGTLPWGGEPTPKNFFGGDLQGVIDNLDHLTELGVNAIYFNPLFQATTNHRYDTSDYLQVDSTLGTNETLKELVKKCHERGIRVVLDAVFNHCGKAFAPFVDVLEKGEQSKYKDWFYVREFPLTVKGYIPTYETFGFEPIMPKLNTENPEVKEYLLKVARYWIEEVGIDGWRLDVANEVDHHFWREFRQTVKGINPDAYILGEIMHDSLPWLQGDQFDAVMNYPFTNAVFDFFARDQLDAAGFSSAICTQLASYQRQVNEVSFNLLGSHDTSRLMTACKDNEGLVKLSTLFKLTYPGAPCIYYGDEIGLDGENDPYCRKCMEWDREKRNESLFDFFKWAVALRKNNSALRTGSFSFIQADEGSDQIIYERADSKDRFIILMNKGGQPATLVTDAASFTRIDTNTNTSVTLVDGKVNVTLPAYGYAVLRTDVTSEQKQPQANVAGGAAAAVASVKA</sequence>
<feature type="domain" description="Glycosyl hydrolase family 13 catalytic" evidence="4">
    <location>
        <begin position="136"/>
        <end position="494"/>
    </location>
</feature>
<organism evidence="5 6">
    <name type="scientific">Paenibacillus curdlanolyticus YK9</name>
    <dbReference type="NCBI Taxonomy" id="717606"/>
    <lineage>
        <taxon>Bacteria</taxon>
        <taxon>Bacillati</taxon>
        <taxon>Bacillota</taxon>
        <taxon>Bacilli</taxon>
        <taxon>Bacillales</taxon>
        <taxon>Paenibacillaceae</taxon>
        <taxon>Paenibacillus</taxon>
    </lineage>
</organism>
<dbReference type="Gene3D" id="2.60.40.1180">
    <property type="entry name" value="Golgi alpha-mannosidase II"/>
    <property type="match status" value="1"/>
</dbReference>
<protein>
    <submittedName>
        <fullName evidence="5">Alpha amylase catalytic region</fullName>
    </submittedName>
</protein>
<dbReference type="Pfam" id="PF00128">
    <property type="entry name" value="Alpha-amylase"/>
    <property type="match status" value="1"/>
</dbReference>
<dbReference type="SUPFAM" id="SSF51445">
    <property type="entry name" value="(Trans)glycosidases"/>
    <property type="match status" value="1"/>
</dbReference>
<keyword evidence="2" id="KW-0378">Hydrolase</keyword>
<dbReference type="GO" id="GO:0005975">
    <property type="term" value="P:carbohydrate metabolic process"/>
    <property type="evidence" value="ECO:0007669"/>
    <property type="project" value="InterPro"/>
</dbReference>
<dbReference type="InterPro" id="IPR013783">
    <property type="entry name" value="Ig-like_fold"/>
</dbReference>
<dbReference type="AlphaFoldDB" id="E0IBZ6"/>
<name>E0IBZ6_9BACL</name>
<keyword evidence="6" id="KW-1185">Reference proteome</keyword>
<dbReference type="Gene3D" id="3.20.20.80">
    <property type="entry name" value="Glycosidases"/>
    <property type="match status" value="1"/>
</dbReference>
<dbReference type="PANTHER" id="PTHR10357">
    <property type="entry name" value="ALPHA-AMYLASE FAMILY MEMBER"/>
    <property type="match status" value="1"/>
</dbReference>
<evidence type="ECO:0000313" key="5">
    <source>
        <dbReference type="EMBL" id="EFM10226.1"/>
    </source>
</evidence>
<dbReference type="InterPro" id="IPR017853">
    <property type="entry name" value="GH"/>
</dbReference>
<dbReference type="Pfam" id="PF16657">
    <property type="entry name" value="Malt_amylase_C"/>
    <property type="match status" value="1"/>
</dbReference>
<evidence type="ECO:0000256" key="1">
    <source>
        <dbReference type="ARBA" id="ARBA00008061"/>
    </source>
</evidence>
<dbReference type="RefSeq" id="WP_006039173.1">
    <property type="nucleotide sequence ID" value="NZ_AEDD01000008.1"/>
</dbReference>
<dbReference type="GO" id="GO:0004553">
    <property type="term" value="F:hydrolase activity, hydrolyzing O-glycosyl compounds"/>
    <property type="evidence" value="ECO:0007669"/>
    <property type="project" value="InterPro"/>
</dbReference>
<dbReference type="InterPro" id="IPR045857">
    <property type="entry name" value="O16G_dom_2"/>
</dbReference>
<evidence type="ECO:0000256" key="2">
    <source>
        <dbReference type="ARBA" id="ARBA00022801"/>
    </source>
</evidence>
<dbReference type="SUPFAM" id="SSF51011">
    <property type="entry name" value="Glycosyl hydrolase domain"/>
    <property type="match status" value="1"/>
</dbReference>
<accession>E0IBZ6</accession>